<comment type="caution">
    <text evidence="6">The sequence shown here is derived from an EMBL/GenBank/DDBJ whole genome shotgun (WGS) entry which is preliminary data.</text>
</comment>
<dbReference type="Proteomes" id="UP000092403">
    <property type="component" value="Unassembled WGS sequence"/>
</dbReference>
<evidence type="ECO:0000313" key="7">
    <source>
        <dbReference type="EMBL" id="KYC46546.1"/>
    </source>
</evidence>
<dbReference type="GO" id="GO:0034038">
    <property type="term" value="F:deoxyhypusine synthase activity"/>
    <property type="evidence" value="ECO:0007669"/>
    <property type="project" value="TreeGrafter"/>
</dbReference>
<protein>
    <recommendedName>
        <fullName evidence="4">Probable deoxyhypusine synthase</fullName>
    </recommendedName>
</protein>
<dbReference type="EMBL" id="LNGE01000045">
    <property type="protein sequence ID" value="KYC44733.1"/>
    <property type="molecule type" value="Genomic_DNA"/>
</dbReference>
<accession>A0A150IXM9</accession>
<dbReference type="GO" id="GO:0005737">
    <property type="term" value="C:cytoplasm"/>
    <property type="evidence" value="ECO:0007669"/>
    <property type="project" value="TreeGrafter"/>
</dbReference>
<evidence type="ECO:0000313" key="8">
    <source>
        <dbReference type="EMBL" id="KYC49719.1"/>
    </source>
</evidence>
<dbReference type="EMBL" id="LNGF01000061">
    <property type="protein sequence ID" value="KYC46546.1"/>
    <property type="molecule type" value="Genomic_DNA"/>
</dbReference>
<proteinExistence type="inferred from homology"/>
<dbReference type="Proteomes" id="UP000091929">
    <property type="component" value="Unassembled WGS sequence"/>
</dbReference>
<keyword evidence="3" id="KW-0520">NAD</keyword>
<dbReference type="Gene3D" id="3.40.910.10">
    <property type="entry name" value="Deoxyhypusine synthase"/>
    <property type="match status" value="1"/>
</dbReference>
<dbReference type="PANTHER" id="PTHR11703">
    <property type="entry name" value="DEOXYHYPUSINE SYNTHASE"/>
    <property type="match status" value="1"/>
</dbReference>
<reference evidence="9 10" key="1">
    <citation type="journal article" date="2016" name="ISME J.">
        <title>Chasing the elusive Euryarchaeota class WSA2: genomes reveal a uniquely fastidious methyl-reducing methanogen.</title>
        <authorList>
            <person name="Nobu M.K."/>
            <person name="Narihiro T."/>
            <person name="Kuroda K."/>
            <person name="Mei R."/>
            <person name="Liu W.T."/>
        </authorList>
    </citation>
    <scope>NUCLEOTIDE SEQUENCE [LARGE SCALE GENOMIC DNA]</scope>
    <source>
        <strain evidence="6">B03fssc0709_Meth_Bin005</strain>
        <strain evidence="7">B15fssc0709_Meth_Bin003</strain>
        <strain evidence="8">BMIXfssc0709_Meth_Bin006</strain>
    </source>
</reference>
<comment type="similarity">
    <text evidence="2">Belongs to the deoxyhypusine synthase family.</text>
</comment>
<dbReference type="PATRIC" id="fig|1706438.3.peg.1314"/>
<dbReference type="EMBL" id="LNJC01000028">
    <property type="protein sequence ID" value="KYC49719.1"/>
    <property type="molecule type" value="Genomic_DNA"/>
</dbReference>
<organism evidence="6 10">
    <name type="scientific">Candidatus Methanofastidiosum methylothiophilum</name>
    <dbReference type="NCBI Taxonomy" id="1705564"/>
    <lineage>
        <taxon>Archaea</taxon>
        <taxon>Methanobacteriati</taxon>
        <taxon>Methanobacteriota</taxon>
        <taxon>Stenosarchaea group</taxon>
        <taxon>Candidatus Methanofastidiosia</taxon>
        <taxon>Candidatus Methanofastidiosales</taxon>
        <taxon>Candidatus Methanofastidiosaceae</taxon>
        <taxon>Candidatus Methanofastidiosum</taxon>
    </lineage>
</organism>
<evidence type="ECO:0000256" key="5">
    <source>
        <dbReference type="ARBA" id="ARBA00043952"/>
    </source>
</evidence>
<sequence length="316" mass="36274">MKREIVKDIDFSTIRTMKDLTHQMTLSGGYVAKKVGDGSKILENMVNDKDCKRILSFPASLVATGTRGILKELVKRKIFDMVITTTGTLDHDIARVYRNYYHGSFEMDDRELHKEGINREGNVLIPNESYSEILEEKVRSIIEDLYVKGIRDISTHELIWEFGKALEKEKNKEDSIVYWCYKNKIPMVLPGPLDGSWGWQLYYFWQDGHKDFNVNIMKDEDMLSDFIYSSDKTGALMIGGGISKHHTIWWNQFRGGLDYAVYITTAPEWDGSLSGARIREAISWGKVREDAEFITIEGDATVILPLMVGSLFEDMK</sequence>
<evidence type="ECO:0000256" key="1">
    <source>
        <dbReference type="ARBA" id="ARBA00002823"/>
    </source>
</evidence>
<comment type="pathway">
    <text evidence="5">Protein modification.</text>
</comment>
<evidence type="ECO:0000256" key="2">
    <source>
        <dbReference type="ARBA" id="ARBA00009892"/>
    </source>
</evidence>
<evidence type="ECO:0000313" key="9">
    <source>
        <dbReference type="Proteomes" id="UP000091929"/>
    </source>
</evidence>
<dbReference type="PATRIC" id="fig|1706436.3.peg.1508"/>
<dbReference type="PATRIC" id="fig|1706437.3.peg.1833"/>
<dbReference type="SUPFAM" id="SSF52467">
    <property type="entry name" value="DHS-like NAD/FAD-binding domain"/>
    <property type="match status" value="1"/>
</dbReference>
<dbReference type="PANTHER" id="PTHR11703:SF0">
    <property type="entry name" value="DEOXYHYPUSINE SYNTHASE"/>
    <property type="match status" value="1"/>
</dbReference>
<evidence type="ECO:0000256" key="4">
    <source>
        <dbReference type="ARBA" id="ARBA00039467"/>
    </source>
</evidence>
<dbReference type="Pfam" id="PF01916">
    <property type="entry name" value="DS"/>
    <property type="match status" value="1"/>
</dbReference>
<evidence type="ECO:0000313" key="6">
    <source>
        <dbReference type="EMBL" id="KYC44733.1"/>
    </source>
</evidence>
<dbReference type="InterPro" id="IPR036982">
    <property type="entry name" value="Deoxyhypusine_synthase_sf"/>
</dbReference>
<gene>
    <name evidence="6" type="ORF">APG10_01487</name>
    <name evidence="7" type="ORF">APG11_01824</name>
    <name evidence="8" type="ORF">APG12_01307</name>
</gene>
<dbReference type="InterPro" id="IPR029035">
    <property type="entry name" value="DHS-like_NAD/FAD-binding_dom"/>
</dbReference>
<comment type="function">
    <text evidence="1">Catalyzes the NAD-dependent oxidative cleavage of spermidine and the subsequent transfer of the butylamine moiety of spermidine to the epsilon-amino group of a specific lysine residue of the eIF-5A precursor protein to form the intermediate deoxyhypusine residue.</text>
</comment>
<dbReference type="FunFam" id="3.40.910.10:FF:000010">
    <property type="entry name" value="Deoxyhypusine synthase"/>
    <property type="match status" value="1"/>
</dbReference>
<accession>A0A150II97</accession>
<dbReference type="Proteomes" id="UP000092401">
    <property type="component" value="Unassembled WGS sequence"/>
</dbReference>
<evidence type="ECO:0000256" key="3">
    <source>
        <dbReference type="ARBA" id="ARBA00023027"/>
    </source>
</evidence>
<dbReference type="NCBIfam" id="NF002294">
    <property type="entry name" value="PRK01221.1"/>
    <property type="match status" value="1"/>
</dbReference>
<name>A0A150II97_9EURY</name>
<evidence type="ECO:0000313" key="10">
    <source>
        <dbReference type="Proteomes" id="UP000092401"/>
    </source>
</evidence>
<dbReference type="InterPro" id="IPR002773">
    <property type="entry name" value="Deoxyhypusine_synthase"/>
</dbReference>
<accession>A0A150INC7</accession>
<dbReference type="AlphaFoldDB" id="A0A150II97"/>